<evidence type="ECO:0000259" key="3">
    <source>
        <dbReference type="PROSITE" id="PS51480"/>
    </source>
</evidence>
<evidence type="ECO:0000256" key="1">
    <source>
        <dbReference type="ARBA" id="ARBA00022679"/>
    </source>
</evidence>
<reference evidence="5" key="1">
    <citation type="submission" date="2016-10" db="EMBL/GenBank/DDBJ databases">
        <authorList>
            <person name="Varghese N."/>
            <person name="Submissions S."/>
        </authorList>
    </citation>
    <scope>NUCLEOTIDE SEQUENCE [LARGE SCALE GENOMIC DNA]</scope>
    <source>
        <strain evidence="5">DSM 17465</strain>
    </source>
</reference>
<feature type="domain" description="DhaL" evidence="3">
    <location>
        <begin position="6"/>
        <end position="202"/>
    </location>
</feature>
<evidence type="ECO:0000313" key="4">
    <source>
        <dbReference type="EMBL" id="SFU14807.1"/>
    </source>
</evidence>
<accession>A0A1I7DSW7</accession>
<dbReference type="FunFam" id="1.25.40.340:FF:000002">
    <property type="entry name" value="Dihydroxyacetone kinase, L subunit"/>
    <property type="match status" value="1"/>
</dbReference>
<dbReference type="RefSeq" id="WP_054784187.1">
    <property type="nucleotide sequence ID" value="NZ_FPBD01000010.1"/>
</dbReference>
<evidence type="ECO:0000256" key="2">
    <source>
        <dbReference type="ARBA" id="ARBA00022777"/>
    </source>
</evidence>
<dbReference type="GO" id="GO:0005829">
    <property type="term" value="C:cytosol"/>
    <property type="evidence" value="ECO:0007669"/>
    <property type="project" value="TreeGrafter"/>
</dbReference>
<dbReference type="Pfam" id="PF02734">
    <property type="entry name" value="Dak2"/>
    <property type="match status" value="1"/>
</dbReference>
<dbReference type="AlphaFoldDB" id="A0A1I7DSW7"/>
<dbReference type="PANTHER" id="PTHR28629">
    <property type="entry name" value="TRIOKINASE/FMN CYCLASE"/>
    <property type="match status" value="1"/>
</dbReference>
<dbReference type="SUPFAM" id="SSF101473">
    <property type="entry name" value="DhaL-like"/>
    <property type="match status" value="1"/>
</dbReference>
<dbReference type="InterPro" id="IPR004007">
    <property type="entry name" value="DhaL_dom"/>
</dbReference>
<dbReference type="InterPro" id="IPR050861">
    <property type="entry name" value="Dihydroxyacetone_Kinase"/>
</dbReference>
<dbReference type="NCBIfam" id="TIGR02365">
    <property type="entry name" value="dha_L_ycgS"/>
    <property type="match status" value="1"/>
</dbReference>
<gene>
    <name evidence="4" type="ORF">SAMN05444141_11070</name>
</gene>
<dbReference type="GO" id="GO:0019563">
    <property type="term" value="P:glycerol catabolic process"/>
    <property type="evidence" value="ECO:0007669"/>
    <property type="project" value="TreeGrafter"/>
</dbReference>
<protein>
    <submittedName>
        <fullName evidence="4">Dihydroxyacetone kinase DhaL subunit</fullName>
    </submittedName>
</protein>
<dbReference type="GO" id="GO:0004371">
    <property type="term" value="F:glycerone kinase activity"/>
    <property type="evidence" value="ECO:0007669"/>
    <property type="project" value="InterPro"/>
</dbReference>
<name>A0A1I7DSW7_9HYPH</name>
<dbReference type="InterPro" id="IPR012737">
    <property type="entry name" value="DhaK_L_YcgS"/>
</dbReference>
<keyword evidence="1" id="KW-0808">Transferase</keyword>
<proteinExistence type="predicted"/>
<dbReference type="Proteomes" id="UP000183371">
    <property type="component" value="Unassembled WGS sequence"/>
</dbReference>
<evidence type="ECO:0000313" key="5">
    <source>
        <dbReference type="Proteomes" id="UP000183371"/>
    </source>
</evidence>
<dbReference type="PANTHER" id="PTHR28629:SF4">
    <property type="entry name" value="TRIOKINASE_FMN CYCLASE"/>
    <property type="match status" value="1"/>
</dbReference>
<dbReference type="Gene3D" id="1.25.40.340">
    <property type="match status" value="1"/>
</dbReference>
<dbReference type="InterPro" id="IPR036117">
    <property type="entry name" value="DhaL_dom_sf"/>
</dbReference>
<dbReference type="SMART" id="SM01120">
    <property type="entry name" value="Dak2"/>
    <property type="match status" value="1"/>
</dbReference>
<sequence length="207" mass="21791">MTVKKEQLLEWLKDCAAVFAEQRDYLTQLDAEIGDADHGINMNRGFEKVLEKLPTMDAMSIEMILKTTGMTLMSSIGGASGPLYGTFFIRAAAAAKGKDELDLTDLTAVLEAGVAGIVARGKAEPGDKTMCDAWWPVLDAAKAAESLEAALPAMVAAADAGVASTVDMRAKKGRASYLGERSIGHQDAGATSTMFMVKALSRAVVGS</sequence>
<dbReference type="EMBL" id="FPBD01000010">
    <property type="protein sequence ID" value="SFU14807.1"/>
    <property type="molecule type" value="Genomic_DNA"/>
</dbReference>
<organism evidence="4 5">
    <name type="scientific">Pseudovibrio denitrificans</name>
    <dbReference type="NCBI Taxonomy" id="258256"/>
    <lineage>
        <taxon>Bacteria</taxon>
        <taxon>Pseudomonadati</taxon>
        <taxon>Pseudomonadota</taxon>
        <taxon>Alphaproteobacteria</taxon>
        <taxon>Hyphomicrobiales</taxon>
        <taxon>Stappiaceae</taxon>
        <taxon>Pseudovibrio</taxon>
    </lineage>
</organism>
<keyword evidence="2 4" id="KW-0418">Kinase</keyword>
<dbReference type="PROSITE" id="PS51480">
    <property type="entry name" value="DHAL"/>
    <property type="match status" value="1"/>
</dbReference>
<keyword evidence="5" id="KW-1185">Reference proteome</keyword>